<evidence type="ECO:0000259" key="3">
    <source>
        <dbReference type="Pfam" id="PF19124"/>
    </source>
</evidence>
<comment type="caution">
    <text evidence="4">The sequence shown here is derived from an EMBL/GenBank/DDBJ whole genome shotgun (WGS) entry which is preliminary data.</text>
</comment>
<organism evidence="4 5">
    <name type="scientific">Candidatus Corynebacterium gallistercoris</name>
    <dbReference type="NCBI Taxonomy" id="2838530"/>
    <lineage>
        <taxon>Bacteria</taxon>
        <taxon>Bacillati</taxon>
        <taxon>Actinomycetota</taxon>
        <taxon>Actinomycetes</taxon>
        <taxon>Mycobacteriales</taxon>
        <taxon>Corynebacteriaceae</taxon>
        <taxon>Corynebacterium</taxon>
    </lineage>
</organism>
<keyword evidence="1" id="KW-1133">Transmembrane helix</keyword>
<reference evidence="4" key="1">
    <citation type="journal article" date="2021" name="PeerJ">
        <title>Extensive microbial diversity within the chicken gut microbiome revealed by metagenomics and culture.</title>
        <authorList>
            <person name="Gilroy R."/>
            <person name="Ravi A."/>
            <person name="Getino M."/>
            <person name="Pursley I."/>
            <person name="Horton D.L."/>
            <person name="Alikhan N.F."/>
            <person name="Baker D."/>
            <person name="Gharbi K."/>
            <person name="Hall N."/>
            <person name="Watson M."/>
            <person name="Adriaenssens E.M."/>
            <person name="Foster-Nyarko E."/>
            <person name="Jarju S."/>
            <person name="Secka A."/>
            <person name="Antonio M."/>
            <person name="Oren A."/>
            <person name="Chaudhuri R.R."/>
            <person name="La Ragione R."/>
            <person name="Hildebrand F."/>
            <person name="Pallen M.J."/>
        </authorList>
    </citation>
    <scope>NUCLEOTIDE SEQUENCE</scope>
    <source>
        <strain evidence="4">4376</strain>
    </source>
</reference>
<accession>A0A9D1RY07</accession>
<evidence type="ECO:0000313" key="5">
    <source>
        <dbReference type="Proteomes" id="UP000824189"/>
    </source>
</evidence>
<dbReference type="AlphaFoldDB" id="A0A9D1RY07"/>
<feature type="transmembrane region" description="Helical" evidence="1">
    <location>
        <begin position="71"/>
        <end position="92"/>
    </location>
</feature>
<reference evidence="4" key="2">
    <citation type="submission" date="2021-04" db="EMBL/GenBank/DDBJ databases">
        <authorList>
            <person name="Gilroy R."/>
        </authorList>
    </citation>
    <scope>NUCLEOTIDE SEQUENCE</scope>
    <source>
        <strain evidence="4">4376</strain>
    </source>
</reference>
<name>A0A9D1RY07_9CORY</name>
<keyword evidence="1" id="KW-0812">Transmembrane</keyword>
<feature type="transmembrane region" description="Helical" evidence="1">
    <location>
        <begin position="154"/>
        <end position="177"/>
    </location>
</feature>
<sequence length="267" mass="29086">MSHELDVVERIAGTVPNPKTGWIFQLLGWLALLLGAVYVATQWSTIPDPVPTHWGPDLQPDDWSAKSVGSVYFPTFMGIIVMALCGGLTYLLQVQSVAGLSKATTEAEVPRALRVMATMRFTLLFVSVICGAMGVGFAFIQITGPVPALQHLTGWSFGLMMALTFASLFGGLGFYVMKNGKVDDEIRAAERDGIIGTRGSDQVDDPQGNPDNWKWGMFYHNADDPAIVVEKRFGMGIDFNYAHWQGKVFLAVAVGILPAVLLLMFVL</sequence>
<evidence type="ECO:0000313" key="4">
    <source>
        <dbReference type="EMBL" id="HIW96229.1"/>
    </source>
</evidence>
<gene>
    <name evidence="4" type="ORF">H9867_07085</name>
</gene>
<feature type="domain" description="DUF1648" evidence="2">
    <location>
        <begin position="32"/>
        <end position="77"/>
    </location>
</feature>
<protein>
    <submittedName>
        <fullName evidence="4">DUF1648 domain-containing protein</fullName>
    </submittedName>
</protein>
<evidence type="ECO:0000256" key="1">
    <source>
        <dbReference type="SAM" id="Phobius"/>
    </source>
</evidence>
<feature type="transmembrane region" description="Helical" evidence="1">
    <location>
        <begin position="21"/>
        <end position="41"/>
    </location>
</feature>
<feature type="transmembrane region" description="Helical" evidence="1">
    <location>
        <begin position="248"/>
        <end position="266"/>
    </location>
</feature>
<dbReference type="InterPro" id="IPR043831">
    <property type="entry name" value="DUF5808"/>
</dbReference>
<proteinExistence type="predicted"/>
<feature type="transmembrane region" description="Helical" evidence="1">
    <location>
        <begin position="121"/>
        <end position="142"/>
    </location>
</feature>
<feature type="domain" description="DUF5808" evidence="3">
    <location>
        <begin position="223"/>
        <end position="247"/>
    </location>
</feature>
<dbReference type="Proteomes" id="UP000824189">
    <property type="component" value="Unassembled WGS sequence"/>
</dbReference>
<keyword evidence="1" id="KW-0472">Membrane</keyword>
<dbReference type="Pfam" id="PF19124">
    <property type="entry name" value="DUF5808"/>
    <property type="match status" value="1"/>
</dbReference>
<dbReference type="Pfam" id="PF07853">
    <property type="entry name" value="DUF1648"/>
    <property type="match status" value="1"/>
</dbReference>
<evidence type="ECO:0000259" key="2">
    <source>
        <dbReference type="Pfam" id="PF07853"/>
    </source>
</evidence>
<dbReference type="EMBL" id="DXFZ01000088">
    <property type="protein sequence ID" value="HIW96229.1"/>
    <property type="molecule type" value="Genomic_DNA"/>
</dbReference>
<dbReference type="InterPro" id="IPR012867">
    <property type="entry name" value="DUF1648"/>
</dbReference>